<accession>A0A8H6TZ37</accession>
<keyword evidence="1" id="KW-0175">Coiled coil</keyword>
<protein>
    <submittedName>
        <fullName evidence="2">F-box domain-containing protein</fullName>
    </submittedName>
</protein>
<sequence>MNPLLGAQCTECGGPLPNNDSQEEQILLDMNGLPDSRYRELLNSNEPPLDIEAASIEPLVAHLRRRLSRYDDKISRLRAQLERLEQERATAESDLSKNSAIVSPLRRMPAEILFEIFTLTLPSDREVLERGAIDVGDSPWSLTQICGRWRMLALASSSLWSFFGIDCTIRYDTAAAYPMPLLIAQLQRAKHLRVNFLASSPSQYQLGLLQLLSLYSHRWEELYLYVIPEILPIIDTLPPLYSCLAHVEAGMA</sequence>
<reference evidence="2" key="1">
    <citation type="submission" date="2020-05" db="EMBL/GenBank/DDBJ databases">
        <title>Mycena genomes resolve the evolution of fungal bioluminescence.</title>
        <authorList>
            <person name="Tsai I.J."/>
        </authorList>
    </citation>
    <scope>NUCLEOTIDE SEQUENCE</scope>
    <source>
        <strain evidence="2">CCC161011</strain>
    </source>
</reference>
<name>A0A8H6TZ37_9AGAR</name>
<evidence type="ECO:0000313" key="2">
    <source>
        <dbReference type="EMBL" id="KAF7328130.1"/>
    </source>
</evidence>
<organism evidence="2 3">
    <name type="scientific">Mycena venus</name>
    <dbReference type="NCBI Taxonomy" id="2733690"/>
    <lineage>
        <taxon>Eukaryota</taxon>
        <taxon>Fungi</taxon>
        <taxon>Dikarya</taxon>
        <taxon>Basidiomycota</taxon>
        <taxon>Agaricomycotina</taxon>
        <taxon>Agaricomycetes</taxon>
        <taxon>Agaricomycetidae</taxon>
        <taxon>Agaricales</taxon>
        <taxon>Marasmiineae</taxon>
        <taxon>Mycenaceae</taxon>
        <taxon>Mycena</taxon>
    </lineage>
</organism>
<dbReference type="OrthoDB" id="3365698at2759"/>
<proteinExistence type="predicted"/>
<dbReference type="AlphaFoldDB" id="A0A8H6TZ37"/>
<dbReference type="EMBL" id="JACAZI010000038">
    <property type="protein sequence ID" value="KAF7328130.1"/>
    <property type="molecule type" value="Genomic_DNA"/>
</dbReference>
<evidence type="ECO:0000313" key="3">
    <source>
        <dbReference type="Proteomes" id="UP000620124"/>
    </source>
</evidence>
<keyword evidence="3" id="KW-1185">Reference proteome</keyword>
<gene>
    <name evidence="2" type="ORF">MVEN_02570000</name>
</gene>
<comment type="caution">
    <text evidence="2">The sequence shown here is derived from an EMBL/GenBank/DDBJ whole genome shotgun (WGS) entry which is preliminary data.</text>
</comment>
<evidence type="ECO:0000256" key="1">
    <source>
        <dbReference type="SAM" id="Coils"/>
    </source>
</evidence>
<feature type="coiled-coil region" evidence="1">
    <location>
        <begin position="60"/>
        <end position="101"/>
    </location>
</feature>
<dbReference type="Proteomes" id="UP000620124">
    <property type="component" value="Unassembled WGS sequence"/>
</dbReference>